<feature type="compositionally biased region" description="Polar residues" evidence="1">
    <location>
        <begin position="226"/>
        <end position="240"/>
    </location>
</feature>
<proteinExistence type="predicted"/>
<feature type="region of interest" description="Disordered" evidence="1">
    <location>
        <begin position="191"/>
        <end position="257"/>
    </location>
</feature>
<dbReference type="RefSeq" id="WP_382209945.1">
    <property type="nucleotide sequence ID" value="NZ_JBHSZH010000005.1"/>
</dbReference>
<evidence type="ECO:0000256" key="1">
    <source>
        <dbReference type="SAM" id="MobiDB-lite"/>
    </source>
</evidence>
<dbReference type="Proteomes" id="UP001596407">
    <property type="component" value="Unassembled WGS sequence"/>
</dbReference>
<dbReference type="AlphaFoldDB" id="A0ABD5WLV1"/>
<gene>
    <name evidence="2" type="ORF">ACFQJ6_14650</name>
</gene>
<feature type="compositionally biased region" description="Basic and acidic residues" evidence="1">
    <location>
        <begin position="193"/>
        <end position="206"/>
    </location>
</feature>
<evidence type="ECO:0000313" key="3">
    <source>
        <dbReference type="Proteomes" id="UP001596407"/>
    </source>
</evidence>
<reference evidence="2 3" key="1">
    <citation type="journal article" date="2019" name="Int. J. Syst. Evol. Microbiol.">
        <title>The Global Catalogue of Microorganisms (GCM) 10K type strain sequencing project: providing services to taxonomists for standard genome sequencing and annotation.</title>
        <authorList>
            <consortium name="The Broad Institute Genomics Platform"/>
            <consortium name="The Broad Institute Genome Sequencing Center for Infectious Disease"/>
            <person name="Wu L."/>
            <person name="Ma J."/>
        </authorList>
    </citation>
    <scope>NUCLEOTIDE SEQUENCE [LARGE SCALE GENOMIC DNA]</scope>
    <source>
        <strain evidence="2 3">DT72</strain>
    </source>
</reference>
<feature type="compositionally biased region" description="Basic and acidic residues" evidence="1">
    <location>
        <begin position="213"/>
        <end position="222"/>
    </location>
</feature>
<feature type="compositionally biased region" description="Polar residues" evidence="1">
    <location>
        <begin position="248"/>
        <end position="257"/>
    </location>
</feature>
<accession>A0ABD5WLV1</accession>
<protein>
    <submittedName>
        <fullName evidence="2">Uncharacterized protein</fullName>
    </submittedName>
</protein>
<name>A0ABD5WLV1_9EURY</name>
<evidence type="ECO:0000313" key="2">
    <source>
        <dbReference type="EMBL" id="MFC7081153.1"/>
    </source>
</evidence>
<sequence>MPSSEDFEHLLDCRNVLGVEYDDETDTVRVFVSQKLGPDDLDERDDVTRQVTDRNVEVVDAGYDEEREGFDALGVAQIPEAQPDRHERHRPVLAGVSEINADSTAATAGPYPARVTDTDAANATWGDDASEGELVRLSNNHVYALVNDAGFGAAVVQPSPRDGGELPDDRVGELRGYVPIEDGVVVDVAARSARPDRESAEYHELPDEWPTGIRREEYRALKGETVTKTGRTTGVSSASVEGSARASGLTSARTTAR</sequence>
<comment type="caution">
    <text evidence="2">The sequence shown here is derived from an EMBL/GenBank/DDBJ whole genome shotgun (WGS) entry which is preliminary data.</text>
</comment>
<organism evidence="2 3">
    <name type="scientific">Halorussus caseinilyticus</name>
    <dbReference type="NCBI Taxonomy" id="3034025"/>
    <lineage>
        <taxon>Archaea</taxon>
        <taxon>Methanobacteriati</taxon>
        <taxon>Methanobacteriota</taxon>
        <taxon>Stenosarchaea group</taxon>
        <taxon>Halobacteria</taxon>
        <taxon>Halobacteriales</taxon>
        <taxon>Haladaptataceae</taxon>
        <taxon>Halorussus</taxon>
    </lineage>
</organism>
<dbReference type="EMBL" id="JBHSZH010000005">
    <property type="protein sequence ID" value="MFC7081153.1"/>
    <property type="molecule type" value="Genomic_DNA"/>
</dbReference>
<keyword evidence="3" id="KW-1185">Reference proteome</keyword>